<dbReference type="PANTHER" id="PTHR45523">
    <property type="entry name" value="TETRATRICOPEPTIDE REPEAT (TPR)-CONTAINING PROTEIN-RELATED"/>
    <property type="match status" value="1"/>
</dbReference>
<dbReference type="CDD" id="cd00821">
    <property type="entry name" value="PH"/>
    <property type="match status" value="1"/>
</dbReference>
<evidence type="ECO:0000313" key="1">
    <source>
        <dbReference type="EMBL" id="AQK59131.1"/>
    </source>
</evidence>
<dbReference type="InterPro" id="IPR001849">
    <property type="entry name" value="PH_domain"/>
</dbReference>
<organism evidence="1">
    <name type="scientific">Zea mays</name>
    <name type="common">Maize</name>
    <dbReference type="NCBI Taxonomy" id="4577"/>
    <lineage>
        <taxon>Eukaryota</taxon>
        <taxon>Viridiplantae</taxon>
        <taxon>Streptophyta</taxon>
        <taxon>Embryophyta</taxon>
        <taxon>Tracheophyta</taxon>
        <taxon>Spermatophyta</taxon>
        <taxon>Magnoliopsida</taxon>
        <taxon>Liliopsida</taxon>
        <taxon>Poales</taxon>
        <taxon>Poaceae</taxon>
        <taxon>PACMAD clade</taxon>
        <taxon>Panicoideae</taxon>
        <taxon>Andropogonodae</taxon>
        <taxon>Andropogoneae</taxon>
        <taxon>Tripsacinae</taxon>
        <taxon>Zea</taxon>
    </lineage>
</organism>
<sequence length="1040" mass="116546">MEFIKRSNAVSPTVTMETATALQLKLEKVTRRAQEQLQLVLEEQSRYMCFWVPHIIFFLKVCSFPRFGLDIDLDAPKVRIPLNANQPLLGNEYFVLDFGHFTLHTRDGKHDEERQSLYSGFYITGRDMAAFLICDLAQNIYSIPENLDQDTLLGHTFDDNQFCSLLDRCGMSVIIEQIKVPHPNYPSTRVAFQVPNLDIHFSPKRYCKIVELLGVLLHMKGNNNEYSNNHESGSLAPWYPADLAGDARTLVWRGIGYSQAEWHTCYVVLSGMYLYILESEFSANYQRCCSMASRQVFEVPPTSVGGSPYSIGVCSRGGDTHKALELTSTLVIEFRNEIEKAMWMKALVQATYRASAPPDVNILGDPVSPPPESSTPRLNSLGLVDLVVNGSVIETKLSLYGKLDRKSSDSQELLMLELLGNGGKVNVVQSSRGLSVKTKLHSLKIMDELQGRLSMTSKYLVCSVINESVGATSSDTLDKGGDLSIFPVDEDPFMDALTDFTPDQNSNPDDCQIPNFISDANEYNEIGSKDGSCFDGDEQNAKPTEIFYEAQDSNVADFVVLTFLSRSPDSCLYDGIDSQLSCTPLPVYSLFSCFFQMSIRMSALEFYCNRPTLVALIEFGFDLSTVNSVPKCSLDVAPAIETVKPTGKEEGAPTIVKGLLGYGKRRTIFNIKMDVDRVSMFLNKEDGSQLAMFVQEKFLFDLKVHPSSFSIDGMLGNMRFCDMSLGPEHRWGWLCDIRKPGVESLIKFTFQSYSIDDEDFEGHNYSLTGQLSAVRIVFLYRFIQEFTSYFMELGTPHTEEAIKFIDKVGGFEWLIQKYEMDGASAIKLDLSLETPIIIVPKNSQSEDYIQFDLGQLKVRNEFSWHGGKETDPSAVRLDVLHAEINGINMAVGVNGTLGKCMIRDGRGINIEVRRSLRDVFKKVPILSMKFQIGLLHGVMSDKEYNVAISCISTNLSDTPNLPPSFRENMNRTKESIRLLADKVNLSNHLLLSRTVVVMTVEIQYALLELRNGPDAESPLAELAVSIPNQCTCSYRKYVIL</sequence>
<dbReference type="Gene3D" id="2.30.29.30">
    <property type="entry name" value="Pleckstrin-homology domain (PH domain)/Phosphotyrosine-binding domain (PTB)"/>
    <property type="match status" value="1"/>
</dbReference>
<name>A0A1D6QNE4_MAIZE</name>
<gene>
    <name evidence="1" type="ORF">ZEAMMB73_Zm00001d053262</name>
</gene>
<dbReference type="SMART" id="SM00233">
    <property type="entry name" value="PH"/>
    <property type="match status" value="1"/>
</dbReference>
<dbReference type="SUPFAM" id="SSF50729">
    <property type="entry name" value="PH domain-like"/>
    <property type="match status" value="1"/>
</dbReference>
<dbReference type="InterPro" id="IPR011993">
    <property type="entry name" value="PH-like_dom_sf"/>
</dbReference>
<dbReference type="ExpressionAtlas" id="A0A1D6QNE4">
    <property type="expression patterns" value="baseline and differential"/>
</dbReference>
<reference evidence="1" key="1">
    <citation type="submission" date="2015-12" db="EMBL/GenBank/DDBJ databases">
        <title>Update maize B73 reference genome by single molecule sequencing technologies.</title>
        <authorList>
            <consortium name="Maize Genome Sequencing Project"/>
            <person name="Ware D."/>
        </authorList>
    </citation>
    <scope>NUCLEOTIDE SEQUENCE</scope>
    <source>
        <tissue evidence="1">Seedling</tissue>
    </source>
</reference>
<protein>
    <submittedName>
        <fullName evidence="1">Calcium-dependent lipid-binding family protein</fullName>
    </submittedName>
</protein>
<dbReference type="PANTHER" id="PTHR45523:SF2">
    <property type="entry name" value="OS02G0470600 PROTEIN"/>
    <property type="match status" value="1"/>
</dbReference>
<dbReference type="EMBL" id="CM000780">
    <property type="protein sequence ID" value="AQK59131.1"/>
    <property type="molecule type" value="Genomic_DNA"/>
</dbReference>
<proteinExistence type="predicted"/>
<dbReference type="AlphaFoldDB" id="A0A1D6QNE4"/>
<accession>A0A1D6QNE4</accession>